<name>A0A134B5G2_9PORP</name>
<gene>
    <name evidence="5" type="primary">rpmC</name>
    <name evidence="6" type="ORF">HMPREF3185_01485</name>
</gene>
<keyword evidence="3 5" id="KW-0687">Ribonucleoprotein</keyword>
<dbReference type="EMBL" id="LSDK01000096">
    <property type="protein sequence ID" value="KXB75182.1"/>
    <property type="molecule type" value="Genomic_DNA"/>
</dbReference>
<dbReference type="Pfam" id="PF00831">
    <property type="entry name" value="Ribosomal_L29"/>
    <property type="match status" value="1"/>
</dbReference>
<dbReference type="PATRIC" id="fig|322095.3.peg.1464"/>
<evidence type="ECO:0000256" key="4">
    <source>
        <dbReference type="ARBA" id="ARBA00035204"/>
    </source>
</evidence>
<evidence type="ECO:0000313" key="6">
    <source>
        <dbReference type="EMBL" id="KXB75182.1"/>
    </source>
</evidence>
<evidence type="ECO:0000256" key="5">
    <source>
        <dbReference type="HAMAP-Rule" id="MF_00374"/>
    </source>
</evidence>
<dbReference type="SUPFAM" id="SSF46561">
    <property type="entry name" value="Ribosomal protein L29 (L29p)"/>
    <property type="match status" value="1"/>
</dbReference>
<protein>
    <recommendedName>
        <fullName evidence="4 5">Large ribosomal subunit protein uL29</fullName>
    </recommendedName>
</protein>
<reference evidence="7" key="1">
    <citation type="submission" date="2016-01" db="EMBL/GenBank/DDBJ databases">
        <authorList>
            <person name="Mitreva M."/>
            <person name="Pepin K.H."/>
            <person name="Mihindukulasuriya K.A."/>
            <person name="Fulton R."/>
            <person name="Fronick C."/>
            <person name="O'Laughlin M."/>
            <person name="Miner T."/>
            <person name="Herter B."/>
            <person name="Rosa B.A."/>
            <person name="Cordes M."/>
            <person name="Tomlinson C."/>
            <person name="Wollam A."/>
            <person name="Palsikar V.B."/>
            <person name="Mardis E.R."/>
            <person name="Wilson R.K."/>
        </authorList>
    </citation>
    <scope>NUCLEOTIDE SEQUENCE [LARGE SCALE GENOMIC DNA]</scope>
    <source>
        <strain evidence="7">KA00683</strain>
    </source>
</reference>
<dbReference type="GO" id="GO:0006412">
    <property type="term" value="P:translation"/>
    <property type="evidence" value="ECO:0007669"/>
    <property type="project" value="UniProtKB-UniRule"/>
</dbReference>
<evidence type="ECO:0000256" key="2">
    <source>
        <dbReference type="ARBA" id="ARBA00022980"/>
    </source>
</evidence>
<dbReference type="InterPro" id="IPR036049">
    <property type="entry name" value="Ribosomal_uL29_sf"/>
</dbReference>
<dbReference type="Gene3D" id="1.10.287.310">
    <property type="match status" value="1"/>
</dbReference>
<comment type="similarity">
    <text evidence="1 5">Belongs to the universal ribosomal protein uL29 family.</text>
</comment>
<sequence length="65" mass="7505">MKLAEIKALTTPELQERVVAEEAAYNKKCIDHAVTPADNPAEIRRMRRTIAQMKTILRERELNNN</sequence>
<evidence type="ECO:0000256" key="3">
    <source>
        <dbReference type="ARBA" id="ARBA00023274"/>
    </source>
</evidence>
<dbReference type="CDD" id="cd00427">
    <property type="entry name" value="Ribosomal_L29_HIP"/>
    <property type="match status" value="1"/>
</dbReference>
<dbReference type="HAMAP" id="MF_00374">
    <property type="entry name" value="Ribosomal_uL29"/>
    <property type="match status" value="1"/>
</dbReference>
<dbReference type="OrthoDB" id="5296761at2"/>
<accession>A0A134B5G2</accession>
<dbReference type="RefSeq" id="WP_009432251.1">
    <property type="nucleotide sequence ID" value="NZ_KQ960453.1"/>
</dbReference>
<evidence type="ECO:0000313" key="7">
    <source>
        <dbReference type="Proteomes" id="UP000070224"/>
    </source>
</evidence>
<keyword evidence="7" id="KW-1185">Reference proteome</keyword>
<dbReference type="GO" id="GO:0005840">
    <property type="term" value="C:ribosome"/>
    <property type="evidence" value="ECO:0007669"/>
    <property type="project" value="UniProtKB-KW"/>
</dbReference>
<proteinExistence type="inferred from homology"/>
<keyword evidence="2 5" id="KW-0689">Ribosomal protein</keyword>
<comment type="caution">
    <text evidence="6">The sequence shown here is derived from an EMBL/GenBank/DDBJ whole genome shotgun (WGS) entry which is preliminary data.</text>
</comment>
<dbReference type="GO" id="GO:1990904">
    <property type="term" value="C:ribonucleoprotein complex"/>
    <property type="evidence" value="ECO:0007669"/>
    <property type="project" value="UniProtKB-KW"/>
</dbReference>
<dbReference type="InterPro" id="IPR001854">
    <property type="entry name" value="Ribosomal_uL29"/>
</dbReference>
<dbReference type="Proteomes" id="UP000070224">
    <property type="component" value="Unassembled WGS sequence"/>
</dbReference>
<dbReference type="GO" id="GO:0003735">
    <property type="term" value="F:structural constituent of ribosome"/>
    <property type="evidence" value="ECO:0007669"/>
    <property type="project" value="InterPro"/>
</dbReference>
<dbReference type="AlphaFoldDB" id="A0A134B5G2"/>
<dbReference type="NCBIfam" id="TIGR00012">
    <property type="entry name" value="L29"/>
    <property type="match status" value="1"/>
</dbReference>
<evidence type="ECO:0000256" key="1">
    <source>
        <dbReference type="ARBA" id="ARBA00009254"/>
    </source>
</evidence>
<dbReference type="STRING" id="322095.HMPREF3185_01485"/>
<organism evidence="6 7">
    <name type="scientific">Porphyromonas somerae</name>
    <dbReference type="NCBI Taxonomy" id="322095"/>
    <lineage>
        <taxon>Bacteria</taxon>
        <taxon>Pseudomonadati</taxon>
        <taxon>Bacteroidota</taxon>
        <taxon>Bacteroidia</taxon>
        <taxon>Bacteroidales</taxon>
        <taxon>Porphyromonadaceae</taxon>
        <taxon>Porphyromonas</taxon>
    </lineage>
</organism>